<evidence type="ECO:0000313" key="3">
    <source>
        <dbReference type="Proteomes" id="UP000013827"/>
    </source>
</evidence>
<evidence type="ECO:0000313" key="2">
    <source>
        <dbReference type="EnsemblProtists" id="EOD23807"/>
    </source>
</evidence>
<dbReference type="HOGENOM" id="CLU_1020952_0_0_1"/>
<feature type="compositionally biased region" description="Basic and acidic residues" evidence="1">
    <location>
        <begin position="156"/>
        <end position="166"/>
    </location>
</feature>
<accession>A0A0D3JJX2</accession>
<organism evidence="2 3">
    <name type="scientific">Emiliania huxleyi (strain CCMP1516)</name>
    <dbReference type="NCBI Taxonomy" id="280463"/>
    <lineage>
        <taxon>Eukaryota</taxon>
        <taxon>Haptista</taxon>
        <taxon>Haptophyta</taxon>
        <taxon>Prymnesiophyceae</taxon>
        <taxon>Isochrysidales</taxon>
        <taxon>Noelaerhabdaceae</taxon>
        <taxon>Emiliania</taxon>
    </lineage>
</organism>
<evidence type="ECO:0000256" key="1">
    <source>
        <dbReference type="SAM" id="MobiDB-lite"/>
    </source>
</evidence>
<feature type="region of interest" description="Disordered" evidence="1">
    <location>
        <begin position="136"/>
        <end position="182"/>
    </location>
</feature>
<dbReference type="Proteomes" id="UP000013827">
    <property type="component" value="Unassembled WGS sequence"/>
</dbReference>
<dbReference type="PaxDb" id="2903-EOD23807"/>
<dbReference type="GeneID" id="17269379"/>
<dbReference type="EnsemblProtists" id="EOD23807">
    <property type="protein sequence ID" value="EOD23807"/>
    <property type="gene ID" value="EMIHUDRAFT_239042"/>
</dbReference>
<name>A0A0D3JJX2_EMIH1</name>
<dbReference type="KEGG" id="ehx:EMIHUDRAFT_239042"/>
<sequence>MQRQVRLLAETLENAYRRHLREAQESALVAAREEVGAPSQRSARGEEARTTKVLEVASRVLPELRRARAELDMALSAQRRLAAKAARTEKRAAEAQAAAAAAVEAATAKCEDAEADVAAMRLQVEAAQAEVARLHERQEHSLPPPPRTCAAPGEAEATRRRSRDGGIHPTSTVRQGGSCPGEAASLSHLAERLGGNFNEIWRAPPPSQGQGDDLLMRSWAATERKLGRAQQLGQGVLSQSWTDQSPEALSPALLLGRTVIGAGTWPALAEAWR</sequence>
<reference evidence="3" key="1">
    <citation type="journal article" date="2013" name="Nature">
        <title>Pan genome of the phytoplankton Emiliania underpins its global distribution.</title>
        <authorList>
            <person name="Read B.A."/>
            <person name="Kegel J."/>
            <person name="Klute M.J."/>
            <person name="Kuo A."/>
            <person name="Lefebvre S.C."/>
            <person name="Maumus F."/>
            <person name="Mayer C."/>
            <person name="Miller J."/>
            <person name="Monier A."/>
            <person name="Salamov A."/>
            <person name="Young J."/>
            <person name="Aguilar M."/>
            <person name="Claverie J.M."/>
            <person name="Frickenhaus S."/>
            <person name="Gonzalez K."/>
            <person name="Herman E.K."/>
            <person name="Lin Y.C."/>
            <person name="Napier J."/>
            <person name="Ogata H."/>
            <person name="Sarno A.F."/>
            <person name="Shmutz J."/>
            <person name="Schroeder D."/>
            <person name="de Vargas C."/>
            <person name="Verret F."/>
            <person name="von Dassow P."/>
            <person name="Valentin K."/>
            <person name="Van de Peer Y."/>
            <person name="Wheeler G."/>
            <person name="Dacks J.B."/>
            <person name="Delwiche C.F."/>
            <person name="Dyhrman S.T."/>
            <person name="Glockner G."/>
            <person name="John U."/>
            <person name="Richards T."/>
            <person name="Worden A.Z."/>
            <person name="Zhang X."/>
            <person name="Grigoriev I.V."/>
            <person name="Allen A.E."/>
            <person name="Bidle K."/>
            <person name="Borodovsky M."/>
            <person name="Bowler C."/>
            <person name="Brownlee C."/>
            <person name="Cock J.M."/>
            <person name="Elias M."/>
            <person name="Gladyshev V.N."/>
            <person name="Groth M."/>
            <person name="Guda C."/>
            <person name="Hadaegh A."/>
            <person name="Iglesias-Rodriguez M.D."/>
            <person name="Jenkins J."/>
            <person name="Jones B.M."/>
            <person name="Lawson T."/>
            <person name="Leese F."/>
            <person name="Lindquist E."/>
            <person name="Lobanov A."/>
            <person name="Lomsadze A."/>
            <person name="Malik S.B."/>
            <person name="Marsh M.E."/>
            <person name="Mackinder L."/>
            <person name="Mock T."/>
            <person name="Mueller-Roeber B."/>
            <person name="Pagarete A."/>
            <person name="Parker M."/>
            <person name="Probert I."/>
            <person name="Quesneville H."/>
            <person name="Raines C."/>
            <person name="Rensing S.A."/>
            <person name="Riano-Pachon D.M."/>
            <person name="Richier S."/>
            <person name="Rokitta S."/>
            <person name="Shiraiwa Y."/>
            <person name="Soanes D.M."/>
            <person name="van der Giezen M."/>
            <person name="Wahlund T.M."/>
            <person name="Williams B."/>
            <person name="Wilson W."/>
            <person name="Wolfe G."/>
            <person name="Wurch L.L."/>
        </authorList>
    </citation>
    <scope>NUCLEOTIDE SEQUENCE</scope>
</reference>
<proteinExistence type="predicted"/>
<keyword evidence="3" id="KW-1185">Reference proteome</keyword>
<reference evidence="2" key="2">
    <citation type="submission" date="2024-10" db="UniProtKB">
        <authorList>
            <consortium name="EnsemblProtists"/>
        </authorList>
    </citation>
    <scope>IDENTIFICATION</scope>
</reference>
<protein>
    <submittedName>
        <fullName evidence="2">Uncharacterized protein</fullName>
    </submittedName>
</protein>
<dbReference type="AlphaFoldDB" id="A0A0D3JJX2"/>
<dbReference type="RefSeq" id="XP_005776236.1">
    <property type="nucleotide sequence ID" value="XM_005776179.1"/>
</dbReference>